<dbReference type="GO" id="GO:0006998">
    <property type="term" value="P:nuclear envelope organization"/>
    <property type="evidence" value="ECO:0007669"/>
    <property type="project" value="InterPro"/>
</dbReference>
<dbReference type="GO" id="GO:0031965">
    <property type="term" value="C:nuclear membrane"/>
    <property type="evidence" value="ECO:0007669"/>
    <property type="project" value="InterPro"/>
</dbReference>
<dbReference type="GO" id="GO:0055088">
    <property type="term" value="P:lipid homeostasis"/>
    <property type="evidence" value="ECO:0007669"/>
    <property type="project" value="InterPro"/>
</dbReference>
<dbReference type="InterPro" id="IPR018767">
    <property type="entry name" value="Brl1/Brr6_dom"/>
</dbReference>
<feature type="compositionally biased region" description="Polar residues" evidence="1">
    <location>
        <begin position="389"/>
        <end position="402"/>
    </location>
</feature>
<feature type="region of interest" description="Disordered" evidence="1">
    <location>
        <begin position="1"/>
        <end position="110"/>
    </location>
</feature>
<dbReference type="PANTHER" id="PTHR28136:SF1">
    <property type="entry name" value="NUCLEUS EXPORT PROTEIN BRL1"/>
    <property type="match status" value="1"/>
</dbReference>
<name>A0A4Y9YGB5_9APHY</name>
<feature type="compositionally biased region" description="Acidic residues" evidence="1">
    <location>
        <begin position="173"/>
        <end position="185"/>
    </location>
</feature>
<dbReference type="Pfam" id="PF10104">
    <property type="entry name" value="Brr6_like_C_C"/>
    <property type="match status" value="1"/>
</dbReference>
<dbReference type="SMART" id="SM01042">
    <property type="entry name" value="Brr6_like_C_C"/>
    <property type="match status" value="1"/>
</dbReference>
<reference evidence="4 5" key="1">
    <citation type="submission" date="2019-01" db="EMBL/GenBank/DDBJ databases">
        <title>Genome sequencing of the rare red list fungi Fomitopsis rosea.</title>
        <authorList>
            <person name="Buettner E."/>
            <person name="Kellner H."/>
        </authorList>
    </citation>
    <scope>NUCLEOTIDE SEQUENCE [LARGE SCALE GENOMIC DNA]</scope>
    <source>
        <strain evidence="4 5">DSM 105464</strain>
    </source>
</reference>
<proteinExistence type="predicted"/>
<dbReference type="PANTHER" id="PTHR28136">
    <property type="entry name" value="NUCLEUS EXPORT PROTEIN BRR6"/>
    <property type="match status" value="1"/>
</dbReference>
<organism evidence="4 5">
    <name type="scientific">Rhodofomes roseus</name>
    <dbReference type="NCBI Taxonomy" id="34475"/>
    <lineage>
        <taxon>Eukaryota</taxon>
        <taxon>Fungi</taxon>
        <taxon>Dikarya</taxon>
        <taxon>Basidiomycota</taxon>
        <taxon>Agaricomycotina</taxon>
        <taxon>Agaricomycetes</taxon>
        <taxon>Polyporales</taxon>
        <taxon>Rhodofomes</taxon>
    </lineage>
</organism>
<dbReference type="EMBL" id="SEKV01000246">
    <property type="protein sequence ID" value="TFY60597.1"/>
    <property type="molecule type" value="Genomic_DNA"/>
</dbReference>
<keyword evidence="2" id="KW-0812">Transmembrane</keyword>
<keyword evidence="2" id="KW-1133">Transmembrane helix</keyword>
<accession>A0A4Y9YGB5</accession>
<feature type="region of interest" description="Disordered" evidence="1">
    <location>
        <begin position="385"/>
        <end position="417"/>
    </location>
</feature>
<keyword evidence="2" id="KW-0472">Membrane</keyword>
<feature type="compositionally biased region" description="Basic residues" evidence="1">
    <location>
        <begin position="154"/>
        <end position="167"/>
    </location>
</feature>
<gene>
    <name evidence="4" type="ORF">EVJ58_g5046</name>
</gene>
<evidence type="ECO:0000313" key="5">
    <source>
        <dbReference type="Proteomes" id="UP000298390"/>
    </source>
</evidence>
<feature type="compositionally biased region" description="Polar residues" evidence="1">
    <location>
        <begin position="1"/>
        <end position="14"/>
    </location>
</feature>
<evidence type="ECO:0000256" key="2">
    <source>
        <dbReference type="SAM" id="Phobius"/>
    </source>
</evidence>
<evidence type="ECO:0000313" key="4">
    <source>
        <dbReference type="EMBL" id="TFY60597.1"/>
    </source>
</evidence>
<comment type="caution">
    <text evidence="4">The sequence shown here is derived from an EMBL/GenBank/DDBJ whole genome shotgun (WGS) entry which is preliminary data.</text>
</comment>
<dbReference type="AlphaFoldDB" id="A0A4Y9YGB5"/>
<feature type="transmembrane region" description="Helical" evidence="2">
    <location>
        <begin position="325"/>
        <end position="346"/>
    </location>
</feature>
<feature type="domain" description="Brl1/Brr6" evidence="3">
    <location>
        <begin position="215"/>
        <end position="347"/>
    </location>
</feature>
<feature type="region of interest" description="Disordered" evidence="1">
    <location>
        <begin position="154"/>
        <end position="188"/>
    </location>
</feature>
<evidence type="ECO:0000259" key="3">
    <source>
        <dbReference type="SMART" id="SM01042"/>
    </source>
</evidence>
<feature type="transmembrane region" description="Helical" evidence="2">
    <location>
        <begin position="221"/>
        <end position="240"/>
    </location>
</feature>
<feature type="compositionally biased region" description="Basic and acidic residues" evidence="1">
    <location>
        <begin position="408"/>
        <end position="417"/>
    </location>
</feature>
<protein>
    <recommendedName>
        <fullName evidence="3">Brl1/Brr6 domain-containing protein</fullName>
    </recommendedName>
</protein>
<dbReference type="InterPro" id="IPR040202">
    <property type="entry name" value="Brl1/Brr6"/>
</dbReference>
<dbReference type="Proteomes" id="UP000298390">
    <property type="component" value="Unassembled WGS sequence"/>
</dbReference>
<evidence type="ECO:0000256" key="1">
    <source>
        <dbReference type="SAM" id="MobiDB-lite"/>
    </source>
</evidence>
<sequence>MASRYRTTARSTETPMDFEFTSRPSSFTKPAWASENEDPSTPRKRPFTDDNPPAPAFPTPSHVDSFPSFGHNTNVPFLFNEPIPQTPHTPAWTPPPNFSPTKAFPQPEIKDVDMADSSPIRLGEQLLQKGDEKEGEGERAVALGAVRRVYRSRQRARERSRARRGKSRGLDQEGSDVTDESDDDERGVVTQSTSNHYTLNMPGPAPPQSDLPYVLLGYLQFFFNLSLILVFLYLLVQFILTVQRDVEQRISEYSMEIVQEIAQCALQHKANLCASRPIPAMSHQCSVWETCMNRDPSKVGRARVGAELIAEVVNGFVEPISWKTLIFTLTSLAFLTVFINALLSLYRARINPATHPPPAHPPMPTFPIAPPVAYPQPHHYLSPPPEWSKSWSAAQDDVPQTPSRRRRLEGGLAEKIR</sequence>
<feature type="compositionally biased region" description="Pro residues" evidence="1">
    <location>
        <begin position="84"/>
        <end position="98"/>
    </location>
</feature>